<dbReference type="PANTHER" id="PTHR43394:SF1">
    <property type="entry name" value="ATP-BINDING CASSETTE SUB-FAMILY B MEMBER 10, MITOCHONDRIAL"/>
    <property type="match status" value="1"/>
</dbReference>
<evidence type="ECO:0000256" key="6">
    <source>
        <dbReference type="ARBA" id="ARBA00022801"/>
    </source>
</evidence>
<keyword evidence="7" id="KW-0788">Thiol protease</keyword>
<dbReference type="Gene3D" id="3.40.50.300">
    <property type="entry name" value="P-loop containing nucleotide triphosphate hydrolases"/>
    <property type="match status" value="1"/>
</dbReference>
<keyword evidence="17" id="KW-1185">Reference proteome</keyword>
<feature type="domain" description="ABC transporter" evidence="13">
    <location>
        <begin position="782"/>
        <end position="1016"/>
    </location>
</feature>
<dbReference type="PROSITE" id="PS50893">
    <property type="entry name" value="ABC_TRANSPORTER_2"/>
    <property type="match status" value="1"/>
</dbReference>
<dbReference type="PANTHER" id="PTHR43394">
    <property type="entry name" value="ATP-DEPENDENT PERMEASE MDL1, MITOCHONDRIAL"/>
    <property type="match status" value="1"/>
</dbReference>
<dbReference type="GO" id="GO:0005524">
    <property type="term" value="F:ATP binding"/>
    <property type="evidence" value="ECO:0007669"/>
    <property type="project" value="UniProtKB-KW"/>
</dbReference>
<dbReference type="InterPro" id="IPR005074">
    <property type="entry name" value="Peptidase_C39"/>
</dbReference>
<dbReference type="Gene3D" id="3.90.70.10">
    <property type="entry name" value="Cysteine proteinases"/>
    <property type="match status" value="1"/>
</dbReference>
<dbReference type="GO" id="GO:0015421">
    <property type="term" value="F:ABC-type oligopeptide transporter activity"/>
    <property type="evidence" value="ECO:0007669"/>
    <property type="project" value="TreeGrafter"/>
</dbReference>
<evidence type="ECO:0000256" key="5">
    <source>
        <dbReference type="ARBA" id="ARBA00022741"/>
    </source>
</evidence>
<dbReference type="AlphaFoldDB" id="A0A3S1C3X9"/>
<evidence type="ECO:0000256" key="3">
    <source>
        <dbReference type="ARBA" id="ARBA00022475"/>
    </source>
</evidence>
<dbReference type="InterPro" id="IPR036640">
    <property type="entry name" value="ABC1_TM_sf"/>
</dbReference>
<evidence type="ECO:0000256" key="8">
    <source>
        <dbReference type="ARBA" id="ARBA00022840"/>
    </source>
</evidence>
<keyword evidence="6" id="KW-0378">Hydrolase</keyword>
<dbReference type="CDD" id="cd18568">
    <property type="entry name" value="ABC_6TM_HetC_like"/>
    <property type="match status" value="1"/>
</dbReference>
<feature type="domain" description="Peptidase C39" evidence="15">
    <location>
        <begin position="319"/>
        <end position="438"/>
    </location>
</feature>
<keyword evidence="4 11" id="KW-0812">Transmembrane</keyword>
<dbReference type="InterPro" id="IPR000595">
    <property type="entry name" value="cNMP-bd_dom"/>
</dbReference>
<keyword evidence="7" id="KW-0645">Protease</keyword>
<gene>
    <name evidence="16" type="ORF">DSM106972_088410</name>
</gene>
<keyword evidence="5" id="KW-0547">Nucleotide-binding</keyword>
<reference evidence="16" key="1">
    <citation type="submission" date="2018-12" db="EMBL/GenBank/DDBJ databases">
        <authorList>
            <person name="Will S."/>
            <person name="Neumann-Schaal M."/>
            <person name="Henke P."/>
        </authorList>
    </citation>
    <scope>NUCLEOTIDE SEQUENCE</scope>
    <source>
        <strain evidence="16">PCC 7102</strain>
    </source>
</reference>
<dbReference type="SUPFAM" id="SSF52540">
    <property type="entry name" value="P-loop containing nucleoside triphosphate hydrolases"/>
    <property type="match status" value="1"/>
</dbReference>
<dbReference type="GO" id="GO:0006508">
    <property type="term" value="P:proteolysis"/>
    <property type="evidence" value="ECO:0007669"/>
    <property type="project" value="InterPro"/>
</dbReference>
<feature type="domain" description="ABC transmembrane type-1" evidence="14">
    <location>
        <begin position="471"/>
        <end position="744"/>
    </location>
</feature>
<dbReference type="Gene3D" id="2.60.120.10">
    <property type="entry name" value="Jelly Rolls"/>
    <property type="match status" value="1"/>
</dbReference>
<evidence type="ECO:0000259" key="13">
    <source>
        <dbReference type="PROSITE" id="PS50893"/>
    </source>
</evidence>
<evidence type="ECO:0000256" key="9">
    <source>
        <dbReference type="ARBA" id="ARBA00022989"/>
    </source>
</evidence>
<accession>A0A3S1C3X9</accession>
<feature type="transmembrane region" description="Helical" evidence="11">
    <location>
        <begin position="607"/>
        <end position="624"/>
    </location>
</feature>
<evidence type="ECO:0000256" key="2">
    <source>
        <dbReference type="ARBA" id="ARBA00022448"/>
    </source>
</evidence>
<dbReference type="PROSITE" id="PS50042">
    <property type="entry name" value="CNMP_BINDING_3"/>
    <property type="match status" value="1"/>
</dbReference>
<dbReference type="SUPFAM" id="SSF51206">
    <property type="entry name" value="cAMP-binding domain-like"/>
    <property type="match status" value="1"/>
</dbReference>
<feature type="transmembrane region" description="Helical" evidence="11">
    <location>
        <begin position="721"/>
        <end position="742"/>
    </location>
</feature>
<reference evidence="16" key="2">
    <citation type="journal article" date="2019" name="Genome Biol. Evol.">
        <title>Day and night: Metabolic profiles and evolutionary relationships of six axenic non-marine cyanobacteria.</title>
        <authorList>
            <person name="Will S.E."/>
            <person name="Henke P."/>
            <person name="Boedeker C."/>
            <person name="Huang S."/>
            <person name="Brinkmann H."/>
            <person name="Rohde M."/>
            <person name="Jarek M."/>
            <person name="Friedl T."/>
            <person name="Seufert S."/>
            <person name="Schumacher M."/>
            <person name="Overmann J."/>
            <person name="Neumann-Schaal M."/>
            <person name="Petersen J."/>
        </authorList>
    </citation>
    <scope>NUCLEOTIDE SEQUENCE [LARGE SCALE GENOMIC DNA]</scope>
    <source>
        <strain evidence="16">PCC 7102</strain>
    </source>
</reference>
<evidence type="ECO:0000259" key="14">
    <source>
        <dbReference type="PROSITE" id="PS50929"/>
    </source>
</evidence>
<dbReference type="SUPFAM" id="SSF90123">
    <property type="entry name" value="ABC transporter transmembrane region"/>
    <property type="match status" value="1"/>
</dbReference>
<evidence type="ECO:0000256" key="11">
    <source>
        <dbReference type="SAM" id="Phobius"/>
    </source>
</evidence>
<dbReference type="OrthoDB" id="437054at2"/>
<dbReference type="GO" id="GO:0016887">
    <property type="term" value="F:ATP hydrolysis activity"/>
    <property type="evidence" value="ECO:0007669"/>
    <property type="project" value="InterPro"/>
</dbReference>
<keyword evidence="9 11" id="KW-1133">Transmembrane helix</keyword>
<comment type="subcellular location">
    <subcellularLocation>
        <location evidence="1">Cell membrane</location>
        <topology evidence="1">Multi-pass membrane protein</topology>
    </subcellularLocation>
</comment>
<feature type="transmembrane region" description="Helical" evidence="11">
    <location>
        <begin position="467"/>
        <end position="493"/>
    </location>
</feature>
<dbReference type="InterPro" id="IPR003439">
    <property type="entry name" value="ABC_transporter-like_ATP-bd"/>
</dbReference>
<dbReference type="InterPro" id="IPR011527">
    <property type="entry name" value="ABC1_TM_dom"/>
</dbReference>
<dbReference type="InterPro" id="IPR039421">
    <property type="entry name" value="Type_1_exporter"/>
</dbReference>
<evidence type="ECO:0000256" key="10">
    <source>
        <dbReference type="ARBA" id="ARBA00023136"/>
    </source>
</evidence>
<evidence type="ECO:0000259" key="12">
    <source>
        <dbReference type="PROSITE" id="PS50042"/>
    </source>
</evidence>
<dbReference type="InterPro" id="IPR014710">
    <property type="entry name" value="RmlC-like_jellyroll"/>
</dbReference>
<dbReference type="RefSeq" id="WP_127086822.1">
    <property type="nucleotide sequence ID" value="NZ_RSCL01000038.1"/>
</dbReference>
<evidence type="ECO:0000313" key="16">
    <source>
        <dbReference type="EMBL" id="RUS96170.1"/>
    </source>
</evidence>
<name>A0A3S1C3X9_9CYAN</name>
<dbReference type="SMART" id="SM00382">
    <property type="entry name" value="AAA"/>
    <property type="match status" value="1"/>
</dbReference>
<comment type="caution">
    <text evidence="16">The sequence shown here is derived from an EMBL/GenBank/DDBJ whole genome shotgun (WGS) entry which is preliminary data.</text>
</comment>
<dbReference type="InterPro" id="IPR027417">
    <property type="entry name" value="P-loop_NTPase"/>
</dbReference>
<dbReference type="PROSITE" id="PS50929">
    <property type="entry name" value="ABC_TM1F"/>
    <property type="match status" value="1"/>
</dbReference>
<evidence type="ECO:0000256" key="1">
    <source>
        <dbReference type="ARBA" id="ARBA00004651"/>
    </source>
</evidence>
<keyword evidence="2" id="KW-0813">Transport</keyword>
<dbReference type="CDD" id="cd02418">
    <property type="entry name" value="Peptidase_C39B"/>
    <property type="match status" value="1"/>
</dbReference>
<evidence type="ECO:0000256" key="4">
    <source>
        <dbReference type="ARBA" id="ARBA00022692"/>
    </source>
</evidence>
<protein>
    <recommendedName>
        <fullName evidence="18">Peptidase C39</fullName>
    </recommendedName>
</protein>
<dbReference type="Gene3D" id="1.20.1560.10">
    <property type="entry name" value="ABC transporter type 1, transmembrane domain"/>
    <property type="match status" value="1"/>
</dbReference>
<keyword evidence="10 11" id="KW-0472">Membrane</keyword>
<dbReference type="GO" id="GO:0008234">
    <property type="term" value="F:cysteine-type peptidase activity"/>
    <property type="evidence" value="ECO:0007669"/>
    <property type="project" value="UniProtKB-KW"/>
</dbReference>
<dbReference type="GO" id="GO:0005886">
    <property type="term" value="C:plasma membrane"/>
    <property type="evidence" value="ECO:0007669"/>
    <property type="project" value="UniProtKB-SubCell"/>
</dbReference>
<dbReference type="FunFam" id="3.40.50.300:FF:000221">
    <property type="entry name" value="Multidrug ABC transporter ATP-binding protein"/>
    <property type="match status" value="1"/>
</dbReference>
<dbReference type="InterPro" id="IPR003593">
    <property type="entry name" value="AAA+_ATPase"/>
</dbReference>
<dbReference type="Pfam" id="PF00005">
    <property type="entry name" value="ABC_tran"/>
    <property type="match status" value="1"/>
</dbReference>
<dbReference type="EMBL" id="RSCL01000038">
    <property type="protein sequence ID" value="RUS96170.1"/>
    <property type="molecule type" value="Genomic_DNA"/>
</dbReference>
<dbReference type="InterPro" id="IPR018490">
    <property type="entry name" value="cNMP-bd_dom_sf"/>
</dbReference>
<dbReference type="Proteomes" id="UP000271624">
    <property type="component" value="Unassembled WGS sequence"/>
</dbReference>
<evidence type="ECO:0000259" key="15">
    <source>
        <dbReference type="PROSITE" id="PS50990"/>
    </source>
</evidence>
<dbReference type="Pfam" id="PF00664">
    <property type="entry name" value="ABC_membrane"/>
    <property type="match status" value="1"/>
</dbReference>
<dbReference type="PROSITE" id="PS50990">
    <property type="entry name" value="PEPTIDASE_C39"/>
    <property type="match status" value="1"/>
</dbReference>
<organism evidence="16 17">
    <name type="scientific">Dulcicalothrix desertica PCC 7102</name>
    <dbReference type="NCBI Taxonomy" id="232991"/>
    <lineage>
        <taxon>Bacteria</taxon>
        <taxon>Bacillati</taxon>
        <taxon>Cyanobacteriota</taxon>
        <taxon>Cyanophyceae</taxon>
        <taxon>Nostocales</taxon>
        <taxon>Calotrichaceae</taxon>
        <taxon>Dulcicalothrix</taxon>
    </lineage>
</organism>
<feature type="transmembrane region" description="Helical" evidence="11">
    <location>
        <begin position="499"/>
        <end position="518"/>
    </location>
</feature>
<proteinExistence type="predicted"/>
<sequence length="1016" mass="114307">MNFSPLLRVQGEHLNHLHVDNVLAPTPEATINRLFRLVATDTSLSFTAEFYEAWRVKEFSLGDELMDYENPKDTLYLVCRGRVRLLGYEQESARNVSAQLLDVGESFGADGLFYPNLLSYRAVAASNVAIAELAKANLKIWLQRAENFESYLLDTVETRQKMIFWKTCTSLRSLTSQTLQHISPYFALRTVNTGELLPSATPASLGRYWLMSGRTEQQDAQVGYSWGYPDIASPAFKAETDLVVCHLPVENWELVKLFLPSQNFHEENHQVELHQAELNQVESNSIQTATTFELNNNTCQQSQKYNKQRYNKKYPFIAQQSSSDCGAACLAMICKYWGKKVSLNTLRRSSQTNRIGATLSSLADAAVNLGYSSVAVQANLTALAWRHSPWIAHWQGNHYVVVWGVRSNYVVISDPAVGKLKLPISEFESNWTGYALMLEPTERLQQLLDEKTSLAYFGQSLWKYQSLVLQIVIASLVMQVFGLVMPVIAQIVIDRVIPARMSVALNIFALGFLVFGIWRFCIKTARQYLLDYFSNHMDISLMSDFICHVLELPLQFFEQRQAGDIISRVEENHKIQTFLTRRAFGITLDALCAFLCLGLIAYYNSRLALLVLALTVPVAVFTINTSQKLKRISRELAIDTAVQNHTVNEMITGITTIKSFGASRWMRWHWEERFVNTIKTRLRYQRLSNNLQLTNNLINHASSTLVLWYAASLMIHDQLSFGKFIAFTMLVSSIVNPILALVELKNDIHSVVVSIERLNDVLLSSPEIRDEELELPPIQGEVRFENVSFHYQGEERNALQNISFVIKPGQTVGIVGASGAGKTTLLNLLCGLYKPDSGRILIDGHDICTVSSQTFLTQLGVVPASIFIFSGTVLENITLFSPFTFEEVKNAARTAGAHDFIESLPSGYDTLIGAPSKTLSKKQHYLIAIARALIRKPRMLILDEPTSALDVGTENLLLQNLSRGALGCTTFIVSHRLSHLSATDRILVLDRGIIVEIGRHHELFAKSQLYSHLVAR</sequence>
<evidence type="ECO:0000313" key="17">
    <source>
        <dbReference type="Proteomes" id="UP000271624"/>
    </source>
</evidence>
<feature type="transmembrane region" description="Helical" evidence="11">
    <location>
        <begin position="583"/>
        <end position="601"/>
    </location>
</feature>
<keyword evidence="8" id="KW-0067">ATP-binding</keyword>
<feature type="domain" description="Cyclic nucleotide-binding" evidence="12">
    <location>
        <begin position="38"/>
        <end position="163"/>
    </location>
</feature>
<keyword evidence="3" id="KW-1003">Cell membrane</keyword>
<evidence type="ECO:0008006" key="18">
    <source>
        <dbReference type="Google" id="ProtNLM"/>
    </source>
</evidence>
<evidence type="ECO:0000256" key="7">
    <source>
        <dbReference type="ARBA" id="ARBA00022807"/>
    </source>
</evidence>
<dbReference type="Pfam" id="PF03412">
    <property type="entry name" value="Peptidase_C39"/>
    <property type="match status" value="1"/>
</dbReference>